<dbReference type="PIRSF" id="PIRSF012641">
    <property type="entry name" value="UCP012641"/>
    <property type="match status" value="1"/>
</dbReference>
<dbReference type="InterPro" id="IPR011201">
    <property type="entry name" value="Zinc-ribbon_6_bact"/>
</dbReference>
<dbReference type="AlphaFoldDB" id="A0A432YCL5"/>
<dbReference type="Proteomes" id="UP000288259">
    <property type="component" value="Unassembled WGS sequence"/>
</dbReference>
<comment type="caution">
    <text evidence="2">The sequence shown here is derived from an EMBL/GenBank/DDBJ whole genome shotgun (WGS) entry which is preliminary data.</text>
</comment>
<evidence type="ECO:0000259" key="1">
    <source>
        <dbReference type="Pfam" id="PF10005"/>
    </source>
</evidence>
<dbReference type="OrthoDB" id="256753at2"/>
<evidence type="ECO:0000313" key="3">
    <source>
        <dbReference type="Proteomes" id="UP000288259"/>
    </source>
</evidence>
<feature type="domain" description="Zinc-ribbon" evidence="1">
    <location>
        <begin position="4"/>
        <end position="93"/>
    </location>
</feature>
<proteinExistence type="predicted"/>
<reference evidence="3" key="1">
    <citation type="journal article" date="2018" name="Front. Microbiol.">
        <title>Genome-Based Analysis Reveals the Taxonomy and Diversity of the Family Idiomarinaceae.</title>
        <authorList>
            <person name="Liu Y."/>
            <person name="Lai Q."/>
            <person name="Shao Z."/>
        </authorList>
    </citation>
    <scope>NUCLEOTIDE SEQUENCE [LARGE SCALE GENOMIC DNA]</scope>
    <source>
        <strain evidence="3">CVS-6</strain>
    </source>
</reference>
<dbReference type="EMBL" id="PIPY01000010">
    <property type="protein sequence ID" value="RUO58719.1"/>
    <property type="molecule type" value="Genomic_DNA"/>
</dbReference>
<protein>
    <recommendedName>
        <fullName evidence="1">Zinc-ribbon domain-containing protein</fullName>
    </recommendedName>
</protein>
<dbReference type="Gene3D" id="3.40.390.70">
    <property type="match status" value="1"/>
</dbReference>
<accession>A0A432YCL5</accession>
<dbReference type="InterPro" id="IPR031321">
    <property type="entry name" value="UCP012641"/>
</dbReference>
<name>A0A432YCL5_9GAMM</name>
<keyword evidence="3" id="KW-1185">Reference proteome</keyword>
<evidence type="ECO:0000313" key="2">
    <source>
        <dbReference type="EMBL" id="RUO58719.1"/>
    </source>
</evidence>
<dbReference type="Pfam" id="PF15887">
    <property type="entry name" value="Peptidase_Mx"/>
    <property type="match status" value="1"/>
</dbReference>
<organism evidence="2 3">
    <name type="scientific">Pseudidiomarina insulisalsae</name>
    <dbReference type="NCBI Taxonomy" id="575789"/>
    <lineage>
        <taxon>Bacteria</taxon>
        <taxon>Pseudomonadati</taxon>
        <taxon>Pseudomonadota</taxon>
        <taxon>Gammaproteobacteria</taxon>
        <taxon>Alteromonadales</taxon>
        <taxon>Idiomarinaceae</taxon>
        <taxon>Pseudidiomarina</taxon>
    </lineage>
</organism>
<dbReference type="Pfam" id="PF10005">
    <property type="entry name" value="Zn_ribbon_DZR_6"/>
    <property type="match status" value="1"/>
</dbReference>
<dbReference type="RefSeq" id="WP_126755104.1">
    <property type="nucleotide sequence ID" value="NZ_PIPY01000010.1"/>
</dbReference>
<sequence length="363" mass="42103">MLTFSCQCGNTLYFANTQCVACGRMLGFIPEENKLSAFNREQDGTWLAALNGKRYRPCQNYVVQDVCNWMIPVEDTGEFCTSCALTRTIPNLDIRGNRRLWARMEQAKRRLLYTLFKLGLPVRSQQEDPEHGLAFEFLEDQTEDEYGNELTVKSFVTTGHNAGVITLNLKEARASARVQMREQMNEQYRTLLGHFRHESGHYYWDRLIHNSPWLEEFRALFGDERLDYTLALQNYYREGPAPDWHKVWVSAYASMHPWEDWAETWAHYLHMVDTLETASDYDFSVSAHPVINPLQQLPPTRPEQTTAHFNQLYDDWVRLTGMLNALNRSMGHGDAYPFVFSSLALDKLRFVDKVICAACRNGT</sequence>
<gene>
    <name evidence="2" type="ORF">CWI71_09870</name>
</gene>